<accession>A0A9D4MYW8</accession>
<reference evidence="2" key="2">
    <citation type="submission" date="2020-11" db="EMBL/GenBank/DDBJ databases">
        <authorList>
            <person name="McCartney M.A."/>
            <person name="Auch B."/>
            <person name="Kono T."/>
            <person name="Mallez S."/>
            <person name="Becker A."/>
            <person name="Gohl D.M."/>
            <person name="Silverstein K.A.T."/>
            <person name="Koren S."/>
            <person name="Bechman K.B."/>
            <person name="Herman A."/>
            <person name="Abrahante J.E."/>
            <person name="Garbe J."/>
        </authorList>
    </citation>
    <scope>NUCLEOTIDE SEQUENCE</scope>
    <source>
        <strain evidence="2">Duluth1</strain>
        <tissue evidence="2">Whole animal</tissue>
    </source>
</reference>
<gene>
    <name evidence="2" type="ORF">DPMN_008843</name>
</gene>
<dbReference type="AlphaFoldDB" id="A0A9D4MYW8"/>
<evidence type="ECO:0000313" key="3">
    <source>
        <dbReference type="Proteomes" id="UP000828390"/>
    </source>
</evidence>
<evidence type="ECO:0008006" key="4">
    <source>
        <dbReference type="Google" id="ProtNLM"/>
    </source>
</evidence>
<dbReference type="GO" id="GO:0003677">
    <property type="term" value="F:DNA binding"/>
    <property type="evidence" value="ECO:0007669"/>
    <property type="project" value="InterPro"/>
</dbReference>
<sequence length="65" mass="7368">MVQRMAEQCVLDRQRLTNHSVRMQLVQKLRDKNVAPTGIMHFTGHTNITSVLKYSAISEATQKVG</sequence>
<keyword evidence="3" id="KW-1185">Reference proteome</keyword>
<dbReference type="Gene3D" id="1.10.443.10">
    <property type="entry name" value="Intergrase catalytic core"/>
    <property type="match status" value="1"/>
</dbReference>
<proteinExistence type="predicted"/>
<dbReference type="EMBL" id="JAIWYP010000001">
    <property type="protein sequence ID" value="KAH3884858.1"/>
    <property type="molecule type" value="Genomic_DNA"/>
</dbReference>
<dbReference type="GO" id="GO:0015074">
    <property type="term" value="P:DNA integration"/>
    <property type="evidence" value="ECO:0007669"/>
    <property type="project" value="InterPro"/>
</dbReference>
<dbReference type="SUPFAM" id="SSF56349">
    <property type="entry name" value="DNA breaking-rejoining enzymes"/>
    <property type="match status" value="1"/>
</dbReference>
<dbReference type="GO" id="GO:0006310">
    <property type="term" value="P:DNA recombination"/>
    <property type="evidence" value="ECO:0007669"/>
    <property type="project" value="UniProtKB-KW"/>
</dbReference>
<reference evidence="2" key="1">
    <citation type="journal article" date="2019" name="bioRxiv">
        <title>The Genome of the Zebra Mussel, Dreissena polymorpha: A Resource for Invasive Species Research.</title>
        <authorList>
            <person name="McCartney M.A."/>
            <person name="Auch B."/>
            <person name="Kono T."/>
            <person name="Mallez S."/>
            <person name="Zhang Y."/>
            <person name="Obille A."/>
            <person name="Becker A."/>
            <person name="Abrahante J.E."/>
            <person name="Garbe J."/>
            <person name="Badalamenti J.P."/>
            <person name="Herman A."/>
            <person name="Mangelson H."/>
            <person name="Liachko I."/>
            <person name="Sullivan S."/>
            <person name="Sone E.D."/>
            <person name="Koren S."/>
            <person name="Silverstein K.A.T."/>
            <person name="Beckman K.B."/>
            <person name="Gohl D.M."/>
        </authorList>
    </citation>
    <scope>NUCLEOTIDE SEQUENCE</scope>
    <source>
        <strain evidence="2">Duluth1</strain>
        <tissue evidence="2">Whole animal</tissue>
    </source>
</reference>
<comment type="caution">
    <text evidence="2">The sequence shown here is derived from an EMBL/GenBank/DDBJ whole genome shotgun (WGS) entry which is preliminary data.</text>
</comment>
<organism evidence="2 3">
    <name type="scientific">Dreissena polymorpha</name>
    <name type="common">Zebra mussel</name>
    <name type="synonym">Mytilus polymorpha</name>
    <dbReference type="NCBI Taxonomy" id="45954"/>
    <lineage>
        <taxon>Eukaryota</taxon>
        <taxon>Metazoa</taxon>
        <taxon>Spiralia</taxon>
        <taxon>Lophotrochozoa</taxon>
        <taxon>Mollusca</taxon>
        <taxon>Bivalvia</taxon>
        <taxon>Autobranchia</taxon>
        <taxon>Heteroconchia</taxon>
        <taxon>Euheterodonta</taxon>
        <taxon>Imparidentia</taxon>
        <taxon>Neoheterodontei</taxon>
        <taxon>Myida</taxon>
        <taxon>Dreissenoidea</taxon>
        <taxon>Dreissenidae</taxon>
        <taxon>Dreissena</taxon>
    </lineage>
</organism>
<name>A0A9D4MYW8_DREPO</name>
<dbReference type="InterPro" id="IPR013762">
    <property type="entry name" value="Integrase-like_cat_sf"/>
</dbReference>
<evidence type="ECO:0000256" key="1">
    <source>
        <dbReference type="ARBA" id="ARBA00023172"/>
    </source>
</evidence>
<keyword evidence="1" id="KW-0233">DNA recombination</keyword>
<evidence type="ECO:0000313" key="2">
    <source>
        <dbReference type="EMBL" id="KAH3884858.1"/>
    </source>
</evidence>
<dbReference type="InterPro" id="IPR011010">
    <property type="entry name" value="DNA_brk_join_enz"/>
</dbReference>
<dbReference type="Proteomes" id="UP000828390">
    <property type="component" value="Unassembled WGS sequence"/>
</dbReference>
<protein>
    <recommendedName>
        <fullName evidence="4">Tyr recombinase domain-containing protein</fullName>
    </recommendedName>
</protein>